<evidence type="ECO:0000313" key="1">
    <source>
        <dbReference type="EMBL" id="KAH7130797.1"/>
    </source>
</evidence>
<keyword evidence="1" id="KW-0808">Transferase</keyword>
<keyword evidence="2" id="KW-1185">Reference proteome</keyword>
<evidence type="ECO:0000313" key="2">
    <source>
        <dbReference type="Proteomes" id="UP000700596"/>
    </source>
</evidence>
<accession>A0A9P9E575</accession>
<dbReference type="EMBL" id="JAGMWT010000004">
    <property type="protein sequence ID" value="KAH7130797.1"/>
    <property type="molecule type" value="Genomic_DNA"/>
</dbReference>
<dbReference type="GO" id="GO:0016757">
    <property type="term" value="F:glycosyltransferase activity"/>
    <property type="evidence" value="ECO:0007669"/>
    <property type="project" value="UniProtKB-KW"/>
</dbReference>
<comment type="caution">
    <text evidence="1">The sequence shown here is derived from an EMBL/GenBank/DDBJ whole genome shotgun (WGS) entry which is preliminary data.</text>
</comment>
<organism evidence="1 2">
    <name type="scientific">Dendryphion nanum</name>
    <dbReference type="NCBI Taxonomy" id="256645"/>
    <lineage>
        <taxon>Eukaryota</taxon>
        <taxon>Fungi</taxon>
        <taxon>Dikarya</taxon>
        <taxon>Ascomycota</taxon>
        <taxon>Pezizomycotina</taxon>
        <taxon>Dothideomycetes</taxon>
        <taxon>Pleosporomycetidae</taxon>
        <taxon>Pleosporales</taxon>
        <taxon>Torulaceae</taxon>
        <taxon>Dendryphion</taxon>
    </lineage>
</organism>
<dbReference type="PANTHER" id="PTHR34144:SF7">
    <property type="entry name" value="EXPORT PROTEIN (CAP59), PUTATIVE (AFU_ORTHOLOGUE AFUA_7G05020)-RELATED"/>
    <property type="match status" value="1"/>
</dbReference>
<name>A0A9P9E575_9PLEO</name>
<reference evidence="1" key="1">
    <citation type="journal article" date="2021" name="Nat. Commun.">
        <title>Genetic determinants of endophytism in the Arabidopsis root mycobiome.</title>
        <authorList>
            <person name="Mesny F."/>
            <person name="Miyauchi S."/>
            <person name="Thiergart T."/>
            <person name="Pickel B."/>
            <person name="Atanasova L."/>
            <person name="Karlsson M."/>
            <person name="Huettel B."/>
            <person name="Barry K.W."/>
            <person name="Haridas S."/>
            <person name="Chen C."/>
            <person name="Bauer D."/>
            <person name="Andreopoulos W."/>
            <person name="Pangilinan J."/>
            <person name="LaButti K."/>
            <person name="Riley R."/>
            <person name="Lipzen A."/>
            <person name="Clum A."/>
            <person name="Drula E."/>
            <person name="Henrissat B."/>
            <person name="Kohler A."/>
            <person name="Grigoriev I.V."/>
            <person name="Martin F.M."/>
            <person name="Hacquard S."/>
        </authorList>
    </citation>
    <scope>NUCLEOTIDE SEQUENCE</scope>
    <source>
        <strain evidence="1">MPI-CAGE-CH-0243</strain>
    </source>
</reference>
<keyword evidence="1" id="KW-0328">Glycosyltransferase</keyword>
<dbReference type="InterPro" id="IPR021047">
    <property type="entry name" value="Mannosyltransferase_CMT1"/>
</dbReference>
<gene>
    <name evidence="1" type="ORF">B0J11DRAFT_549022</name>
</gene>
<dbReference type="Proteomes" id="UP000700596">
    <property type="component" value="Unassembled WGS sequence"/>
</dbReference>
<dbReference type="PANTHER" id="PTHR34144">
    <property type="entry name" value="CHROMOSOME 8, WHOLE GENOME SHOTGUN SEQUENCE"/>
    <property type="match status" value="1"/>
</dbReference>
<protein>
    <submittedName>
        <fullName evidence="1">Cryptococcal mannosyltransferase 1-domain-containing protein</fullName>
    </submittedName>
</protein>
<dbReference type="AlphaFoldDB" id="A0A9P9E575"/>
<sequence length="380" mass="43922">MSWYMSDLVNIRSSYVLAFRLSAHDIHRRPERIYIASLHWNDEKILRDYWSDSVLALAKAIGRDNVYVSIYESGSWDKTKDVLRDLDKSLGDIGVKRNITFSNITHAEEISQMPKSGWVYTVDGKKEMRRIPYLSRIRNLSLEPLETLAMQGQHFDKVLFLNDVIFSTNDVLRLLDTNGGDYAAACSMDFSKAPYFYDTFALRDSEGHEAVMQTWPYFRSRDSRHAIKQHRPIPVTSCWNGIVAMSAQPFISNPPLRFRGIDDSLAAFHVEGSECCLIHFDNPLSHQKGIYVNPDVRVGYNREAYNAVHPKGRFLSSTNIFISLWKNRLLRHTKWPSFKEGVVYRKIKEWRKQNPTLKEVGGICIVNEMQVLRANGWAHV</sequence>
<dbReference type="OrthoDB" id="262547at2759"/>
<proteinExistence type="predicted"/>
<dbReference type="Pfam" id="PF11735">
    <property type="entry name" value="CAP59_mtransfer"/>
    <property type="match status" value="1"/>
</dbReference>